<keyword evidence="1" id="KW-0472">Membrane</keyword>
<dbReference type="AlphaFoldDB" id="A0AA40MG09"/>
<dbReference type="InterPro" id="IPR025016">
    <property type="entry name" value="DUF3955"/>
</dbReference>
<dbReference type="Pfam" id="PF13127">
    <property type="entry name" value="DUF3955"/>
    <property type="match status" value="1"/>
</dbReference>
<protein>
    <recommendedName>
        <fullName evidence="2">DUF3955 domain-containing protein</fullName>
    </recommendedName>
</protein>
<evidence type="ECO:0000313" key="3">
    <source>
        <dbReference type="EMBL" id="KGX10880.1"/>
    </source>
</evidence>
<name>A0AA40MG09_BURPE</name>
<dbReference type="RefSeq" id="WP_229285420.1">
    <property type="nucleotide sequence ID" value="NZ_CM121440.1"/>
</dbReference>
<feature type="transmembrane region" description="Helical" evidence="1">
    <location>
        <begin position="6"/>
        <end position="21"/>
    </location>
</feature>
<organism evidence="3 4">
    <name type="scientific">Burkholderia pseudomallei</name>
    <name type="common">Pseudomonas pseudomallei</name>
    <dbReference type="NCBI Taxonomy" id="28450"/>
    <lineage>
        <taxon>Bacteria</taxon>
        <taxon>Pseudomonadati</taxon>
        <taxon>Pseudomonadota</taxon>
        <taxon>Betaproteobacteria</taxon>
        <taxon>Burkholderiales</taxon>
        <taxon>Burkholderiaceae</taxon>
        <taxon>Burkholderia</taxon>
        <taxon>pseudomallei group</taxon>
    </lineage>
</organism>
<evidence type="ECO:0000313" key="4">
    <source>
        <dbReference type="Proteomes" id="UP000030475"/>
    </source>
</evidence>
<keyword evidence="1" id="KW-0812">Transmembrane</keyword>
<feature type="domain" description="DUF3955" evidence="2">
    <location>
        <begin position="32"/>
        <end position="84"/>
    </location>
</feature>
<comment type="caution">
    <text evidence="3">The sequence shown here is derived from an EMBL/GenBank/DDBJ whole genome shotgun (WGS) entry which is preliminary data.</text>
</comment>
<gene>
    <name evidence="3" type="ORF">Y036_4288</name>
</gene>
<dbReference type="EMBL" id="JQIM01000009">
    <property type="protein sequence ID" value="KGX10880.1"/>
    <property type="molecule type" value="Genomic_DNA"/>
</dbReference>
<feature type="transmembrane region" description="Helical" evidence="1">
    <location>
        <begin position="65"/>
        <end position="91"/>
    </location>
</feature>
<keyword evidence="1" id="KW-1133">Transmembrane helix</keyword>
<dbReference type="Proteomes" id="UP000030475">
    <property type="component" value="Unassembled WGS sequence"/>
</dbReference>
<evidence type="ECO:0000256" key="1">
    <source>
        <dbReference type="SAM" id="Phobius"/>
    </source>
</evidence>
<accession>A0AA40MG09</accession>
<evidence type="ECO:0000259" key="2">
    <source>
        <dbReference type="Pfam" id="PF13127"/>
    </source>
</evidence>
<sequence>MVRFILFVVSAIVLVVMIGIAKRDAGCRRYWTIYACFVVSGFACWLAFAVVGSEVDAQGILHEPFALLPAGGLLAGIGMVGGLIRGIIALYRQR</sequence>
<feature type="transmembrane region" description="Helical" evidence="1">
    <location>
        <begin position="33"/>
        <end position="53"/>
    </location>
</feature>
<proteinExistence type="predicted"/>
<reference evidence="3 4" key="1">
    <citation type="submission" date="2014-08" db="EMBL/GenBank/DDBJ databases">
        <authorList>
            <person name="Bunnell A."/>
            <person name="Chain P.S."/>
            <person name="Chertkov O."/>
            <person name="Currie B.J."/>
            <person name="Daligault H.E."/>
            <person name="Davenport K.W."/>
            <person name="Davis C."/>
            <person name="Gleasner C.D."/>
            <person name="Johnson S.L."/>
            <person name="Kaestli M."/>
            <person name="Koren S."/>
            <person name="Kunde Y.A."/>
            <person name="Mayo M."/>
            <person name="McMurry K.K."/>
            <person name="Price E.P."/>
            <person name="Reitenga K.G."/>
            <person name="Robison R."/>
            <person name="Rosovitz M.J."/>
            <person name="Sarovich D.S."/>
            <person name="Teshima H."/>
        </authorList>
    </citation>
    <scope>NUCLEOTIDE SEQUENCE [LARGE SCALE GENOMIC DNA]</scope>
    <source>
        <strain evidence="3 4">MSHR44</strain>
    </source>
</reference>